<protein>
    <submittedName>
        <fullName evidence="2">Uncharacterized protein</fullName>
    </submittedName>
</protein>
<feature type="compositionally biased region" description="Low complexity" evidence="1">
    <location>
        <begin position="139"/>
        <end position="156"/>
    </location>
</feature>
<gene>
    <name evidence="2" type="ORF">K435DRAFT_860045</name>
</gene>
<dbReference type="EMBL" id="ML179212">
    <property type="protein sequence ID" value="THU94966.1"/>
    <property type="molecule type" value="Genomic_DNA"/>
</dbReference>
<evidence type="ECO:0000313" key="3">
    <source>
        <dbReference type="Proteomes" id="UP000297245"/>
    </source>
</evidence>
<feature type="compositionally biased region" description="Low complexity" evidence="1">
    <location>
        <begin position="215"/>
        <end position="225"/>
    </location>
</feature>
<feature type="compositionally biased region" description="Acidic residues" evidence="1">
    <location>
        <begin position="157"/>
        <end position="167"/>
    </location>
</feature>
<reference evidence="2 3" key="1">
    <citation type="journal article" date="2019" name="Nat. Ecol. Evol.">
        <title>Megaphylogeny resolves global patterns of mushroom evolution.</title>
        <authorList>
            <person name="Varga T."/>
            <person name="Krizsan K."/>
            <person name="Foldi C."/>
            <person name="Dima B."/>
            <person name="Sanchez-Garcia M."/>
            <person name="Sanchez-Ramirez S."/>
            <person name="Szollosi G.J."/>
            <person name="Szarkandi J.G."/>
            <person name="Papp V."/>
            <person name="Albert L."/>
            <person name="Andreopoulos W."/>
            <person name="Angelini C."/>
            <person name="Antonin V."/>
            <person name="Barry K.W."/>
            <person name="Bougher N.L."/>
            <person name="Buchanan P."/>
            <person name="Buyck B."/>
            <person name="Bense V."/>
            <person name="Catcheside P."/>
            <person name="Chovatia M."/>
            <person name="Cooper J."/>
            <person name="Damon W."/>
            <person name="Desjardin D."/>
            <person name="Finy P."/>
            <person name="Geml J."/>
            <person name="Haridas S."/>
            <person name="Hughes K."/>
            <person name="Justo A."/>
            <person name="Karasinski D."/>
            <person name="Kautmanova I."/>
            <person name="Kiss B."/>
            <person name="Kocsube S."/>
            <person name="Kotiranta H."/>
            <person name="LaButti K.M."/>
            <person name="Lechner B.E."/>
            <person name="Liimatainen K."/>
            <person name="Lipzen A."/>
            <person name="Lukacs Z."/>
            <person name="Mihaltcheva S."/>
            <person name="Morgado L.N."/>
            <person name="Niskanen T."/>
            <person name="Noordeloos M.E."/>
            <person name="Ohm R.A."/>
            <person name="Ortiz-Santana B."/>
            <person name="Ovrebo C."/>
            <person name="Racz N."/>
            <person name="Riley R."/>
            <person name="Savchenko A."/>
            <person name="Shiryaev A."/>
            <person name="Soop K."/>
            <person name="Spirin V."/>
            <person name="Szebenyi C."/>
            <person name="Tomsovsky M."/>
            <person name="Tulloss R.E."/>
            <person name="Uehling J."/>
            <person name="Grigoriev I.V."/>
            <person name="Vagvolgyi C."/>
            <person name="Papp T."/>
            <person name="Martin F.M."/>
            <person name="Miettinen O."/>
            <person name="Hibbett D.S."/>
            <person name="Nagy L.G."/>
        </authorList>
    </citation>
    <scope>NUCLEOTIDE SEQUENCE [LARGE SCALE GENOMIC DNA]</scope>
    <source>
        <strain evidence="2 3">CBS 962.96</strain>
    </source>
</reference>
<dbReference type="Proteomes" id="UP000297245">
    <property type="component" value="Unassembled WGS sequence"/>
</dbReference>
<sequence>MGIPKEVECGERDDYQRDHFCRKTLKEHFKDKSALYIHTSAQITRQDNPTTLLHLLGQSNGEPLSKKQVKLLLAATGWHKDNEFRTGTELVFDSDDQEWKVKDLLQPTGSAREPSPMNVDDNDLDLSGGILSPLPPPTSKASTSKASSSKASTSLLQEDETSTDSGDENGAGPSTRRKSRSAGTTPKRVEFKGSASASSSVPVTSKEIRAKNRPRSPVSSPSASKSTKKQGSKPKNRKWYVVSLTPTASYFS</sequence>
<feature type="compositionally biased region" description="Basic residues" evidence="1">
    <location>
        <begin position="226"/>
        <end position="238"/>
    </location>
</feature>
<evidence type="ECO:0000313" key="2">
    <source>
        <dbReference type="EMBL" id="THU94966.1"/>
    </source>
</evidence>
<name>A0A4S8LZ19_DENBC</name>
<keyword evidence="3" id="KW-1185">Reference proteome</keyword>
<organism evidence="2 3">
    <name type="scientific">Dendrothele bispora (strain CBS 962.96)</name>
    <dbReference type="NCBI Taxonomy" id="1314807"/>
    <lineage>
        <taxon>Eukaryota</taxon>
        <taxon>Fungi</taxon>
        <taxon>Dikarya</taxon>
        <taxon>Basidiomycota</taxon>
        <taxon>Agaricomycotina</taxon>
        <taxon>Agaricomycetes</taxon>
        <taxon>Agaricomycetidae</taxon>
        <taxon>Agaricales</taxon>
        <taxon>Agaricales incertae sedis</taxon>
        <taxon>Dendrothele</taxon>
    </lineage>
</organism>
<proteinExistence type="predicted"/>
<accession>A0A4S8LZ19</accession>
<evidence type="ECO:0000256" key="1">
    <source>
        <dbReference type="SAM" id="MobiDB-lite"/>
    </source>
</evidence>
<feature type="region of interest" description="Disordered" evidence="1">
    <location>
        <begin position="106"/>
        <end position="239"/>
    </location>
</feature>
<dbReference type="AlphaFoldDB" id="A0A4S8LZ19"/>